<feature type="region of interest" description="Disordered" evidence="1">
    <location>
        <begin position="91"/>
        <end position="123"/>
    </location>
</feature>
<dbReference type="OMA" id="HRHIKCL"/>
<organism evidence="3 4">
    <name type="scientific">Eimeria acervulina</name>
    <name type="common">Coccidian parasite</name>
    <dbReference type="NCBI Taxonomy" id="5801"/>
    <lineage>
        <taxon>Eukaryota</taxon>
        <taxon>Sar</taxon>
        <taxon>Alveolata</taxon>
        <taxon>Apicomplexa</taxon>
        <taxon>Conoidasida</taxon>
        <taxon>Coccidia</taxon>
        <taxon>Eucoccidiorida</taxon>
        <taxon>Eimeriorina</taxon>
        <taxon>Eimeriidae</taxon>
        <taxon>Eimeria</taxon>
    </lineage>
</organism>
<proteinExistence type="predicted"/>
<feature type="compositionally biased region" description="Low complexity" evidence="1">
    <location>
        <begin position="498"/>
        <end position="515"/>
    </location>
</feature>
<keyword evidence="2" id="KW-0812">Transmembrane</keyword>
<protein>
    <submittedName>
        <fullName evidence="3">Uncharacterized protein</fullName>
    </submittedName>
</protein>
<keyword evidence="2" id="KW-1133">Transmembrane helix</keyword>
<dbReference type="EMBL" id="HG671545">
    <property type="protein sequence ID" value="CDI81217.1"/>
    <property type="molecule type" value="Genomic_DNA"/>
</dbReference>
<accession>U6GNS2</accession>
<name>U6GNS2_EIMAC</name>
<reference evidence="3" key="1">
    <citation type="submission" date="2013-10" db="EMBL/GenBank/DDBJ databases">
        <title>Genomic analysis of the causative agents of coccidiosis in chickens.</title>
        <authorList>
            <person name="Reid A.J."/>
            <person name="Blake D."/>
            <person name="Billington K."/>
            <person name="Browne H."/>
            <person name="Dunn M."/>
            <person name="Hung S."/>
            <person name="Kawahara F."/>
            <person name="Miranda-Saavedra D."/>
            <person name="Mourier T."/>
            <person name="Nagra H."/>
            <person name="Otto T.D."/>
            <person name="Rawlings N."/>
            <person name="Sanchez A."/>
            <person name="Sanders M."/>
            <person name="Subramaniam C."/>
            <person name="Tay Y."/>
            <person name="Dear P."/>
            <person name="Doerig C."/>
            <person name="Gruber A."/>
            <person name="Parkinson J."/>
            <person name="Shirley M."/>
            <person name="Wan K.L."/>
            <person name="Berriman M."/>
            <person name="Tomley F."/>
            <person name="Pain A."/>
        </authorList>
    </citation>
    <scope>NUCLEOTIDE SEQUENCE</scope>
    <source>
        <strain evidence="3">Houghton</strain>
    </source>
</reference>
<evidence type="ECO:0000313" key="4">
    <source>
        <dbReference type="Proteomes" id="UP000018050"/>
    </source>
</evidence>
<evidence type="ECO:0000256" key="2">
    <source>
        <dbReference type="SAM" id="Phobius"/>
    </source>
</evidence>
<keyword evidence="4" id="KW-1185">Reference proteome</keyword>
<dbReference type="AlphaFoldDB" id="U6GNS2"/>
<sequence length="593" mass="63618">MRVATPTEPGARPTSLLGGSDSFLQLFPEAVALPVTPRILQHRRSGGFGGLSFSVAAVSTIAAVATAYLLLRCAFYLADARRSRAAQRLLAGAKRKKNKEPGEPCSVPVEDSAPAAPAASGDGEEALVERDLLRRARLYAVGLRRLVSSSECLLRKLNADLRAKCVALFSSLSLVEFSSLLSLLERRDRAGMHEDVSEITSRLWAIRESIGRRVISLPRHRHIKCLHLLLRTLTEVPPVTMAIAEKQRLLRIHQLLQLQEMALGQLNVGLVWLRTSLESTKTRGNAKAPAGGAETGAALAAADARIAEAVEAMGVTVRKRREQVLVDPLLSSWLRSTHGRNLHYGLISRSRLQEITIRPLQTHRELLEDLQASPLGSGNEPWGHIRVEDSDAPQAAVSAPGSPCRGDQVPPPEGPAGAPLPQRRLKHGSQGSRKKVGSTPATAVSSLPSTSTSAVVGANTAEKNHAAFQGSSRPTPVALLDASNIFSHVSPPASASGPQVASLPAAPQQASVPSARNRPLEATWEHQGPVLGVLCYPTSGPIQLLALLLPVSGPQKPRCRRPEGHTEALFKGQRNLRRRLRAHLPLSVFPPPP</sequence>
<dbReference type="RefSeq" id="XP_013248997.1">
    <property type="nucleotide sequence ID" value="XM_013393543.1"/>
</dbReference>
<feature type="compositionally biased region" description="Polar residues" evidence="1">
    <location>
        <begin position="439"/>
        <end position="450"/>
    </location>
</feature>
<evidence type="ECO:0000313" key="3">
    <source>
        <dbReference type="EMBL" id="CDI81217.1"/>
    </source>
</evidence>
<dbReference type="VEuPathDB" id="ToxoDB:EAH_00059720"/>
<feature type="region of interest" description="Disordered" evidence="1">
    <location>
        <begin position="490"/>
        <end position="516"/>
    </location>
</feature>
<feature type="compositionally biased region" description="Basic residues" evidence="1">
    <location>
        <begin position="423"/>
        <end position="436"/>
    </location>
</feature>
<dbReference type="Proteomes" id="UP000018050">
    <property type="component" value="Unassembled WGS sequence"/>
</dbReference>
<reference evidence="3" key="2">
    <citation type="submission" date="2013-10" db="EMBL/GenBank/DDBJ databases">
        <authorList>
            <person name="Aslett M."/>
        </authorList>
    </citation>
    <scope>NUCLEOTIDE SEQUENCE</scope>
    <source>
        <strain evidence="3">Houghton</strain>
    </source>
</reference>
<feature type="transmembrane region" description="Helical" evidence="2">
    <location>
        <begin position="53"/>
        <end position="78"/>
    </location>
</feature>
<feature type="compositionally biased region" description="Low complexity" evidence="1">
    <location>
        <begin position="106"/>
        <end position="121"/>
    </location>
</feature>
<evidence type="ECO:0000256" key="1">
    <source>
        <dbReference type="SAM" id="MobiDB-lite"/>
    </source>
</evidence>
<keyword evidence="2" id="KW-0472">Membrane</keyword>
<feature type="region of interest" description="Disordered" evidence="1">
    <location>
        <begin position="391"/>
        <end position="450"/>
    </location>
</feature>
<gene>
    <name evidence="3" type="ORF">EAH_00059720</name>
</gene>
<dbReference type="OrthoDB" id="348621at2759"/>
<dbReference type="GeneID" id="25274042"/>